<dbReference type="AlphaFoldDB" id="M8C0P6"/>
<dbReference type="Gene3D" id="1.25.40.20">
    <property type="entry name" value="Ankyrin repeat-containing domain"/>
    <property type="match status" value="1"/>
</dbReference>
<dbReference type="SUPFAM" id="SSF48403">
    <property type="entry name" value="Ankyrin repeat"/>
    <property type="match status" value="1"/>
</dbReference>
<reference evidence="1" key="1">
    <citation type="submission" date="2015-06" db="UniProtKB">
        <authorList>
            <consortium name="EnsemblPlants"/>
        </authorList>
    </citation>
    <scope>IDENTIFICATION</scope>
</reference>
<dbReference type="EnsemblPlants" id="EMT12659">
    <property type="protein sequence ID" value="EMT12659"/>
    <property type="gene ID" value="F775_21768"/>
</dbReference>
<dbReference type="Pfam" id="PF12796">
    <property type="entry name" value="Ank_2"/>
    <property type="match status" value="1"/>
</dbReference>
<dbReference type="PANTHER" id="PTHR24121">
    <property type="entry name" value="NO MECHANORECEPTOR POTENTIAL C, ISOFORM D-RELATED"/>
    <property type="match status" value="1"/>
</dbReference>
<proteinExistence type="predicted"/>
<dbReference type="SMART" id="SM00248">
    <property type="entry name" value="ANK"/>
    <property type="match status" value="3"/>
</dbReference>
<accession>M8C0P6</accession>
<organism evidence="1">
    <name type="scientific">Aegilops tauschii</name>
    <name type="common">Tausch's goatgrass</name>
    <name type="synonym">Aegilops squarrosa</name>
    <dbReference type="NCBI Taxonomy" id="37682"/>
    <lineage>
        <taxon>Eukaryota</taxon>
        <taxon>Viridiplantae</taxon>
        <taxon>Streptophyta</taxon>
        <taxon>Embryophyta</taxon>
        <taxon>Tracheophyta</taxon>
        <taxon>Spermatophyta</taxon>
        <taxon>Magnoliopsida</taxon>
        <taxon>Liliopsida</taxon>
        <taxon>Poales</taxon>
        <taxon>Poaceae</taxon>
        <taxon>BOP clade</taxon>
        <taxon>Pooideae</taxon>
        <taxon>Triticodae</taxon>
        <taxon>Triticeae</taxon>
        <taxon>Triticinae</taxon>
        <taxon>Aegilops</taxon>
    </lineage>
</organism>
<dbReference type="PROSITE" id="PS50297">
    <property type="entry name" value="ANK_REP_REGION"/>
    <property type="match status" value="1"/>
</dbReference>
<name>M8C0P6_AEGTA</name>
<evidence type="ECO:0000313" key="1">
    <source>
        <dbReference type="EnsemblPlants" id="EMT12659"/>
    </source>
</evidence>
<dbReference type="InterPro" id="IPR002110">
    <property type="entry name" value="Ankyrin_rpt"/>
</dbReference>
<dbReference type="PROSITE" id="PS50088">
    <property type="entry name" value="ANK_REPEAT"/>
    <property type="match status" value="1"/>
</dbReference>
<protein>
    <submittedName>
        <fullName evidence="1">Uncharacterized protein</fullName>
    </submittedName>
</protein>
<sequence length="241" mass="26361">MASMDSSLLASACSGCWQQLEIILGPSPQLLEGLTALEGDSALHVVAAFGDDADADDNFRKSADVVYGKAKRLLFVQNKKGDTPLHCAARAGSSRMVALLTDFAKAEHRAKELLETENKLGETALHEAVRIGSNVIVNLLMEEDQELASLPRDGVSPLYLAILSEDTVIAETLHAKSATGMLSYSGPNGQNALHAGVLRGEEQREYILLKIITQKCLRQLSRYMDTTDLYFLYAKKNWNYS</sequence>
<dbReference type="InterPro" id="IPR036770">
    <property type="entry name" value="Ankyrin_rpt-contain_sf"/>
</dbReference>
<dbReference type="PANTHER" id="PTHR24121:SF21">
    <property type="entry name" value="ANKYRIN REPEAT FAMILY PROTEIN"/>
    <property type="match status" value="1"/>
</dbReference>